<feature type="domain" description="Reverse transcriptase" evidence="2">
    <location>
        <begin position="1"/>
        <end position="326"/>
    </location>
</feature>
<dbReference type="Proteomes" id="UP000321814">
    <property type="component" value="Unassembled WGS sequence"/>
</dbReference>
<evidence type="ECO:0000313" key="3">
    <source>
        <dbReference type="EMBL" id="TXK79467.1"/>
    </source>
</evidence>
<dbReference type="NCBIfam" id="NF041746">
    <property type="entry name" value="Drt2"/>
    <property type="match status" value="1"/>
</dbReference>
<dbReference type="GO" id="GO:0000723">
    <property type="term" value="P:telomere maintenance"/>
    <property type="evidence" value="ECO:0007669"/>
    <property type="project" value="InterPro"/>
</dbReference>
<dbReference type="OrthoDB" id="9793236at2"/>
<organism evidence="3 4">
    <name type="scientific">Rheinheimera tangshanensis</name>
    <dbReference type="NCBI Taxonomy" id="400153"/>
    <lineage>
        <taxon>Bacteria</taxon>
        <taxon>Pseudomonadati</taxon>
        <taxon>Pseudomonadota</taxon>
        <taxon>Gammaproteobacteria</taxon>
        <taxon>Chromatiales</taxon>
        <taxon>Chromatiaceae</taxon>
        <taxon>Rheinheimera</taxon>
    </lineage>
</organism>
<evidence type="ECO:0000259" key="2">
    <source>
        <dbReference type="PROSITE" id="PS50878"/>
    </source>
</evidence>
<dbReference type="EMBL" id="VRLR01000010">
    <property type="protein sequence ID" value="TXK79467.1"/>
    <property type="molecule type" value="Genomic_DNA"/>
</dbReference>
<dbReference type="PANTHER" id="PTHR34047">
    <property type="entry name" value="NUCLEAR INTRON MATURASE 1, MITOCHONDRIAL-RELATED"/>
    <property type="match status" value="1"/>
</dbReference>
<evidence type="ECO:0000256" key="1">
    <source>
        <dbReference type="ARBA" id="ARBA00034120"/>
    </source>
</evidence>
<dbReference type="Pfam" id="PF00078">
    <property type="entry name" value="RVT_1"/>
    <property type="match status" value="1"/>
</dbReference>
<dbReference type="GO" id="GO:0003720">
    <property type="term" value="F:telomerase activity"/>
    <property type="evidence" value="ECO:0007669"/>
    <property type="project" value="InterPro"/>
</dbReference>
<protein>
    <recommendedName>
        <fullName evidence="2">Reverse transcriptase domain-containing protein</fullName>
    </recommendedName>
</protein>
<gene>
    <name evidence="3" type="ORF">FU839_14025</name>
</gene>
<comment type="caution">
    <text evidence="3">The sequence shown here is derived from an EMBL/GenBank/DDBJ whole genome shotgun (WGS) entry which is preliminary data.</text>
</comment>
<sequence length="426" mass="49171">MPTENNWYRNRGYIHFDAPVNLKKAIKIVTSPETISTHAFYPLIHYTIDSFKVFKNEHGKIEKKGKQRPIAYASHVDSHIYAYYAQLLAEKYEGALKAEGLGGNIIAFRSLGKSNIHFANDAFEEIVRRRSCSAIAIDITGFFDNLDHQLLKQQWSNVLGVEKLPTDHFNVFRSVTRYSKVNRDTLYTRLKISKNNPKYDRMRVCTADVFRNVVRAGKLIQVHQDTKGIPQGSPISALLSNLYMLSFDVAAKQISEKYEGTYYRYCDDMLFIVPTAYKDLIQQEITEEIVKVKLEINPKKTEVRDFWPSGAHLKANKPLQYLGFIFDGTHKLLRSAALAKFSSRMKAGVRLAKKTRNKANQQEREAGSKETPLFKRKLYERYSHLSKRNFITYGYRASGIMNSNAIRKQLKPLWGRLRAEFEDENS</sequence>
<dbReference type="InterPro" id="IPR000477">
    <property type="entry name" value="RT_dom"/>
</dbReference>
<keyword evidence="4" id="KW-1185">Reference proteome</keyword>
<accession>A0A5C8LS18</accession>
<dbReference type="RefSeq" id="WP_147904881.1">
    <property type="nucleotide sequence ID" value="NZ_BAAAGC010000002.1"/>
</dbReference>
<reference evidence="3 4" key="1">
    <citation type="submission" date="2019-08" db="EMBL/GenBank/DDBJ databases">
        <title>Draft genome analysis of Rheinheimera tangshanensis isolated from the roots of fresh rice plants (Oryza sativa).</title>
        <authorList>
            <person name="Yu Q."/>
            <person name="Qi Y."/>
            <person name="Zhang H."/>
            <person name="Pu J."/>
        </authorList>
    </citation>
    <scope>NUCLEOTIDE SEQUENCE [LARGE SCALE GENOMIC DNA]</scope>
    <source>
        <strain evidence="3 4">JA3-B52</strain>
    </source>
</reference>
<dbReference type="CDD" id="cd01651">
    <property type="entry name" value="RT_G2_intron"/>
    <property type="match status" value="1"/>
</dbReference>
<dbReference type="InterPro" id="IPR003545">
    <property type="entry name" value="Telomerase_RT"/>
</dbReference>
<dbReference type="PANTHER" id="PTHR34047:SF8">
    <property type="entry name" value="PROTEIN YKFC"/>
    <property type="match status" value="1"/>
</dbReference>
<dbReference type="PRINTS" id="PR01365">
    <property type="entry name" value="TELOMERASERT"/>
</dbReference>
<dbReference type="InterPro" id="IPR043502">
    <property type="entry name" value="DNA/RNA_pol_sf"/>
</dbReference>
<dbReference type="PROSITE" id="PS50878">
    <property type="entry name" value="RT_POL"/>
    <property type="match status" value="1"/>
</dbReference>
<comment type="similarity">
    <text evidence="1">Belongs to the bacterial reverse transcriptase family.</text>
</comment>
<dbReference type="AlphaFoldDB" id="A0A5C8LS18"/>
<evidence type="ECO:0000313" key="4">
    <source>
        <dbReference type="Proteomes" id="UP000321814"/>
    </source>
</evidence>
<dbReference type="InterPro" id="IPR051083">
    <property type="entry name" value="GrpII_Intron_Splice-Mob/Def"/>
</dbReference>
<dbReference type="SUPFAM" id="SSF56672">
    <property type="entry name" value="DNA/RNA polymerases"/>
    <property type="match status" value="1"/>
</dbReference>
<name>A0A5C8LS18_9GAMM</name>
<proteinExistence type="inferred from homology"/>
<dbReference type="GO" id="GO:0003677">
    <property type="term" value="F:DNA binding"/>
    <property type="evidence" value="ECO:0007669"/>
    <property type="project" value="InterPro"/>
</dbReference>